<feature type="region of interest" description="Disordered" evidence="1">
    <location>
        <begin position="1"/>
        <end position="23"/>
    </location>
</feature>
<accession>A0A5N0TEA6</accession>
<evidence type="ECO:0000256" key="2">
    <source>
        <dbReference type="SAM" id="Phobius"/>
    </source>
</evidence>
<feature type="compositionally biased region" description="Low complexity" evidence="1">
    <location>
        <begin position="7"/>
        <end position="17"/>
    </location>
</feature>
<comment type="caution">
    <text evidence="3">The sequence shown here is derived from an EMBL/GenBank/DDBJ whole genome shotgun (WGS) entry which is preliminary data.</text>
</comment>
<keyword evidence="2" id="KW-1133">Transmembrane helix</keyword>
<dbReference type="RefSeq" id="WP_150893548.1">
    <property type="nucleotide sequence ID" value="NZ_VYUY01000012.1"/>
</dbReference>
<dbReference type="Proteomes" id="UP000326838">
    <property type="component" value="Unassembled WGS sequence"/>
</dbReference>
<name>A0A5N0TEA6_9MICO</name>
<feature type="transmembrane region" description="Helical" evidence="2">
    <location>
        <begin position="280"/>
        <end position="299"/>
    </location>
</feature>
<keyword evidence="4" id="KW-1185">Reference proteome</keyword>
<feature type="transmembrane region" description="Helical" evidence="2">
    <location>
        <begin position="139"/>
        <end position="160"/>
    </location>
</feature>
<gene>
    <name evidence="3" type="ORF">F6B40_09905</name>
</gene>
<organism evidence="3 4">
    <name type="scientific">Microbacterium caowuchunii</name>
    <dbReference type="NCBI Taxonomy" id="2614638"/>
    <lineage>
        <taxon>Bacteria</taxon>
        <taxon>Bacillati</taxon>
        <taxon>Actinomycetota</taxon>
        <taxon>Actinomycetes</taxon>
        <taxon>Micrococcales</taxon>
        <taxon>Microbacteriaceae</taxon>
        <taxon>Microbacterium</taxon>
    </lineage>
</organism>
<feature type="transmembrane region" description="Helical" evidence="2">
    <location>
        <begin position="210"/>
        <end position="230"/>
    </location>
</feature>
<dbReference type="EMBL" id="VYUY01000012">
    <property type="protein sequence ID" value="KAA9133001.1"/>
    <property type="molecule type" value="Genomic_DNA"/>
</dbReference>
<feature type="transmembrane region" description="Helical" evidence="2">
    <location>
        <begin position="67"/>
        <end position="85"/>
    </location>
</feature>
<evidence type="ECO:0000256" key="1">
    <source>
        <dbReference type="SAM" id="MobiDB-lite"/>
    </source>
</evidence>
<evidence type="ECO:0008006" key="5">
    <source>
        <dbReference type="Google" id="ProtNLM"/>
    </source>
</evidence>
<evidence type="ECO:0000313" key="3">
    <source>
        <dbReference type="EMBL" id="KAA9133001.1"/>
    </source>
</evidence>
<feature type="transmembrane region" description="Helical" evidence="2">
    <location>
        <begin position="172"/>
        <end position="190"/>
    </location>
</feature>
<feature type="transmembrane region" description="Helical" evidence="2">
    <location>
        <begin position="34"/>
        <end position="55"/>
    </location>
</feature>
<keyword evidence="2" id="KW-0472">Membrane</keyword>
<keyword evidence="2" id="KW-0812">Transmembrane</keyword>
<feature type="transmembrane region" description="Helical" evidence="2">
    <location>
        <begin position="105"/>
        <end position="127"/>
    </location>
</feature>
<sequence length="370" mass="39057">MTVRTISAAVPASTAPSPRRRDGRSARAYDAESFALVVAAAAFVLCIPVATLVFWGRDLPISGRGSLGEFIAISGGVVAAAAFVLARIVKRRLRGRGPAELSRFLWFDVAALALSYAAIALLCWLGMATVMEHSFTGAVVFTSPGVVIAAAATALTAYIAYLSGADLSARQLSLVLALFLVAGMLTAMLSSQDPLWWQMNLSALGMTHDVSALTFNLTLVVSGVIVTTIARTGTAAVPADTPQERRRRTIVRTLFVLLGVLLACVGVFPVDQFFLLHNTVATGMGVAFGVLALALPWLLPAMPRTFQALGYIYVAVVIVLTILFFTGVYNLTAVELIASLLIFSWIIIFLRNVQGFPAGATSSTGAEAAS</sequence>
<feature type="transmembrane region" description="Helical" evidence="2">
    <location>
        <begin position="311"/>
        <end position="330"/>
    </location>
</feature>
<feature type="transmembrane region" description="Helical" evidence="2">
    <location>
        <begin position="250"/>
        <end position="268"/>
    </location>
</feature>
<reference evidence="4" key="1">
    <citation type="submission" date="2019-09" db="EMBL/GenBank/DDBJ databases">
        <title>Mumia zhuanghuii sp. nov. isolated from the intestinal contents of plateau pika (Ochotona curzoniae) in the Qinghai-Tibet plateau of China.</title>
        <authorList>
            <person name="Tian Z."/>
        </authorList>
    </citation>
    <scope>NUCLEOTIDE SEQUENCE [LARGE SCALE GENOMIC DNA]</scope>
    <source>
        <strain evidence="4">L-033</strain>
    </source>
</reference>
<protein>
    <recommendedName>
        <fullName evidence="5">DUF998 domain-containing protein</fullName>
    </recommendedName>
</protein>
<proteinExistence type="predicted"/>
<dbReference type="AlphaFoldDB" id="A0A5N0TEA6"/>
<feature type="transmembrane region" description="Helical" evidence="2">
    <location>
        <begin position="336"/>
        <end position="353"/>
    </location>
</feature>
<evidence type="ECO:0000313" key="4">
    <source>
        <dbReference type="Proteomes" id="UP000326838"/>
    </source>
</evidence>